<dbReference type="GO" id="GO:0005739">
    <property type="term" value="C:mitochondrion"/>
    <property type="evidence" value="ECO:0007669"/>
    <property type="project" value="UniProtKB-SubCell"/>
</dbReference>
<evidence type="ECO:0000256" key="2">
    <source>
        <dbReference type="ARBA" id="ARBA00022946"/>
    </source>
</evidence>
<evidence type="ECO:0000256" key="1">
    <source>
        <dbReference type="ARBA" id="ARBA00004173"/>
    </source>
</evidence>
<keyword evidence="2" id="KW-0809">Transit peptide</keyword>
<evidence type="ECO:0000313" key="4">
    <source>
        <dbReference type="EMBL" id="KAJ8988596.1"/>
    </source>
</evidence>
<name>A0AAN6ENJ6_EXODE</name>
<keyword evidence="3" id="KW-0496">Mitochondrion</keyword>
<dbReference type="InterPro" id="IPR024319">
    <property type="entry name" value="ATPase_expression_mit"/>
</dbReference>
<dbReference type="Proteomes" id="UP001161757">
    <property type="component" value="Unassembled WGS sequence"/>
</dbReference>
<evidence type="ECO:0000256" key="3">
    <source>
        <dbReference type="ARBA" id="ARBA00023128"/>
    </source>
</evidence>
<proteinExistence type="predicted"/>
<reference evidence="4" key="1">
    <citation type="submission" date="2023-01" db="EMBL/GenBank/DDBJ databases">
        <title>Exophiala dermititidis isolated from Cystic Fibrosis Patient.</title>
        <authorList>
            <person name="Kurbessoian T."/>
            <person name="Crocker A."/>
            <person name="Murante D."/>
            <person name="Hogan D.A."/>
            <person name="Stajich J.E."/>
        </authorList>
    </citation>
    <scope>NUCLEOTIDE SEQUENCE</scope>
    <source>
        <strain evidence="4">Ex8</strain>
    </source>
</reference>
<comment type="subcellular location">
    <subcellularLocation>
        <location evidence="1">Mitochondrion</location>
    </subcellularLocation>
</comment>
<sequence length="725" mass="84069">MQGSVPLSRFVNGVLQPSSSKIPHITIHILRRQPRPLTRCQPRWPVSVVHGQTRHQSAAAYIGDVSFQIPDHNVRDERLPDNQVAEVQDASVIEPKTATTAKQSAAKLVSMEQLLEENNPDRILLGLVTNSIGDVFVATADDETFTRAICALDPDYFIVPYRNLHRYVKPTLETEPRFRIVKSLEERISTFINILDTLVTLRQERGYAIPLDIYRHLLRCAAAGGHGNMARNVFRKLIPEKNLVPDLECYNYFMEALDWNEAYGRYERYHLRVTPYSLGRRSSSRRRTGFTGHGVATPSNPDNEQSIRLEVLRTFNELIRQGLKGNEATFCNLMVAMGREGDIASVKSVLKSVWNVDVDALERYDEEELESPTFYEEGSPLRPTDRLLFTVVHIFATNNQISVAGMLLDYLSRNYNLTIPEDLWTYLLEWTFVLSCQSQQWRVRAGFGIGRVSFQAVESLYEVFHSEPYSIKPKIIDLIFRAKMWTRRHVLDRAVEDIRECIRLLDEERTHLSSLYDQMRKHLQTRFDDIFEDGVASAEFLKLKREFLFASLQLDCHLQLVIVAVRNTFKEKDWPGSRRQVEWPYRLLPKLVEEWSDYLPDIIPYYTPTGHVRLYGHEHRRNAIISANTAQTTKTGSMRIMFDTYSPARLRHAADYVRRGPKGLAAFDEEVDEKEDEVSDWVLKTEEGGRQERVAKRRYGHLNYPSGDWRIEEWKPWSKKLGPYR</sequence>
<dbReference type="EMBL" id="JAJGCB010000017">
    <property type="protein sequence ID" value="KAJ8988596.1"/>
    <property type="molecule type" value="Genomic_DNA"/>
</dbReference>
<protein>
    <recommendedName>
        <fullName evidence="6">Pentatricopeptide repeat domain-containing protein</fullName>
    </recommendedName>
</protein>
<gene>
    <name evidence="4" type="ORF">HRR80_007235</name>
</gene>
<comment type="caution">
    <text evidence="4">The sequence shown here is derived from an EMBL/GenBank/DDBJ whole genome shotgun (WGS) entry which is preliminary data.</text>
</comment>
<organism evidence="4 5">
    <name type="scientific">Exophiala dermatitidis</name>
    <name type="common">Black yeast-like fungus</name>
    <name type="synonym">Wangiella dermatitidis</name>
    <dbReference type="NCBI Taxonomy" id="5970"/>
    <lineage>
        <taxon>Eukaryota</taxon>
        <taxon>Fungi</taxon>
        <taxon>Dikarya</taxon>
        <taxon>Ascomycota</taxon>
        <taxon>Pezizomycotina</taxon>
        <taxon>Eurotiomycetes</taxon>
        <taxon>Chaetothyriomycetidae</taxon>
        <taxon>Chaetothyriales</taxon>
        <taxon>Herpotrichiellaceae</taxon>
        <taxon>Exophiala</taxon>
    </lineage>
</organism>
<evidence type="ECO:0008006" key="6">
    <source>
        <dbReference type="Google" id="ProtNLM"/>
    </source>
</evidence>
<evidence type="ECO:0000313" key="5">
    <source>
        <dbReference type="Proteomes" id="UP001161757"/>
    </source>
</evidence>
<accession>A0AAN6ENJ6</accession>
<dbReference type="AlphaFoldDB" id="A0AAN6ENJ6"/>
<dbReference type="Pfam" id="PF12921">
    <property type="entry name" value="ATP13"/>
    <property type="match status" value="1"/>
</dbReference>